<evidence type="ECO:0000259" key="1">
    <source>
        <dbReference type="Pfam" id="PF13708"/>
    </source>
</evidence>
<dbReference type="InterPro" id="IPR029063">
    <property type="entry name" value="SAM-dependent_MTases_sf"/>
</dbReference>
<dbReference type="RefSeq" id="WP_161081920.1">
    <property type="nucleotide sequence ID" value="NZ_WWCX01000001.1"/>
</dbReference>
<evidence type="ECO:0000313" key="3">
    <source>
        <dbReference type="Proteomes" id="UP000447355"/>
    </source>
</evidence>
<gene>
    <name evidence="2" type="ORF">GTP90_02160</name>
</gene>
<feature type="domain" description="DUF4942" evidence="1">
    <location>
        <begin position="292"/>
        <end position="490"/>
    </location>
</feature>
<protein>
    <submittedName>
        <fullName evidence="2">DUF4942 domain-containing protein</fullName>
    </submittedName>
</protein>
<accession>A0A845GFE2</accession>
<dbReference type="SUPFAM" id="SSF53335">
    <property type="entry name" value="S-adenosyl-L-methionine-dependent methyltransferases"/>
    <property type="match status" value="1"/>
</dbReference>
<reference evidence="2" key="1">
    <citation type="submission" date="2019-12" db="EMBL/GenBank/DDBJ databases">
        <title>Novel species isolated from a subtropical stream in China.</title>
        <authorList>
            <person name="Lu H."/>
        </authorList>
    </citation>
    <scope>NUCLEOTIDE SEQUENCE [LARGE SCALE GENOMIC DNA]</scope>
    <source>
        <strain evidence="2">FT81W</strain>
    </source>
</reference>
<proteinExistence type="predicted"/>
<dbReference type="Pfam" id="PF13708">
    <property type="entry name" value="DUF4942"/>
    <property type="match status" value="1"/>
</dbReference>
<dbReference type="Gene3D" id="3.40.50.150">
    <property type="entry name" value="Vaccinia Virus protein VP39"/>
    <property type="match status" value="1"/>
</dbReference>
<evidence type="ECO:0000313" key="2">
    <source>
        <dbReference type="EMBL" id="MYM92661.1"/>
    </source>
</evidence>
<name>A0A845GFE2_9BURK</name>
<dbReference type="EMBL" id="WWCX01000001">
    <property type="protein sequence ID" value="MYM92661.1"/>
    <property type="molecule type" value="Genomic_DNA"/>
</dbReference>
<comment type="caution">
    <text evidence="2">The sequence shown here is derived from an EMBL/GenBank/DDBJ whole genome shotgun (WGS) entry which is preliminary data.</text>
</comment>
<sequence>MDFQFYPTPIALAHQAWHKFKNRNFIRVMDPSAGEGHLLKGRPASMEYHFRHRDQPFDVCEIDAKFHPTLREQKHTIVGHDFLQYTGGAWLTHIIMNPPFAYGVQHVLHAWDILWDGEIVAIINAETIRNPNSAQRKQLVRLIEQNGEVEFIENAFNGPDAERPADVVIALVYLRKQADIAADITGNLFNDLRQERQSAEGLAAGFKEEQQLALPNRSIDNMVLAFNAAVSALRAATFAQAKATYYASLLGQTMEQTGATSESNTELGAAPTKNETRTLTLDVMSVLHEGYKDLKNRAWTGVLKSTSLKDRLSSQAQQRLTAEFVNIQQLEFTVNNIYGFLLGVIEKQGDLQIEMACDVFDSITKYHSDNAVYFKGWKSNDRHRTCGMRLRTHRFVLPRFTAFKSELDSGSYQRLADFDKVFAMLDGKLEPEVSLVHVFKTHYRDLCSGARISSSYFDVRYYPGAGTIHFFARDKAIVDRLNRMVGKQRQWLPPNDRVVNDVFWQQYEGAEKLDKEIREEISNIEKTKYRNHFGHCGAVGSLASSDAETRLAAQALVAEATTTVLQKHDMDYELQLSGTGAHGQQILQLVA</sequence>
<organism evidence="2 3">
    <name type="scientific">Duganella vulcania</name>
    <dbReference type="NCBI Taxonomy" id="2692166"/>
    <lineage>
        <taxon>Bacteria</taxon>
        <taxon>Pseudomonadati</taxon>
        <taxon>Pseudomonadota</taxon>
        <taxon>Betaproteobacteria</taxon>
        <taxon>Burkholderiales</taxon>
        <taxon>Oxalobacteraceae</taxon>
        <taxon>Telluria group</taxon>
        <taxon>Duganella</taxon>
    </lineage>
</organism>
<dbReference type="Proteomes" id="UP000447355">
    <property type="component" value="Unassembled WGS sequence"/>
</dbReference>
<dbReference type="AlphaFoldDB" id="A0A845GFE2"/>
<dbReference type="InterPro" id="IPR031339">
    <property type="entry name" value="DUF4942"/>
</dbReference>